<comment type="caution">
    <text evidence="2">The sequence shown here is derived from an EMBL/GenBank/DDBJ whole genome shotgun (WGS) entry which is preliminary data.</text>
</comment>
<protein>
    <submittedName>
        <fullName evidence="2">Transcriptional regulator</fullName>
    </submittedName>
</protein>
<dbReference type="STRING" id="1324314.BVG16_06120"/>
<dbReference type="Proteomes" id="UP000190188">
    <property type="component" value="Unassembled WGS sequence"/>
</dbReference>
<dbReference type="OrthoDB" id="2472497at2"/>
<dbReference type="AlphaFoldDB" id="A0A1T2XKF7"/>
<dbReference type="SUPFAM" id="SSF47413">
    <property type="entry name" value="lambda repressor-like DNA-binding domains"/>
    <property type="match status" value="1"/>
</dbReference>
<reference evidence="2 3" key="1">
    <citation type="submission" date="2017-01" db="EMBL/GenBank/DDBJ databases">
        <title>Genome analysis of Paenibacillus selenitrireducens ES3-24.</title>
        <authorList>
            <person name="Xu D."/>
            <person name="Yao R."/>
            <person name="Zheng S."/>
        </authorList>
    </citation>
    <scope>NUCLEOTIDE SEQUENCE [LARGE SCALE GENOMIC DNA]</scope>
    <source>
        <strain evidence="2 3">ES3-24</strain>
    </source>
</reference>
<evidence type="ECO:0000313" key="3">
    <source>
        <dbReference type="Proteomes" id="UP000190188"/>
    </source>
</evidence>
<proteinExistence type="predicted"/>
<sequence>MKVELGRCLLPERLQEAQMTIEQLARVLLYRPERLTDFIENKRIMSLKIAISIANTLGCDVRDLYETMPSLPVAFDSKE</sequence>
<dbReference type="InterPro" id="IPR001387">
    <property type="entry name" value="Cro/C1-type_HTH"/>
</dbReference>
<dbReference type="CDD" id="cd00093">
    <property type="entry name" value="HTH_XRE"/>
    <property type="match status" value="1"/>
</dbReference>
<dbReference type="Pfam" id="PF13443">
    <property type="entry name" value="HTH_26"/>
    <property type="match status" value="1"/>
</dbReference>
<dbReference type="InterPro" id="IPR010982">
    <property type="entry name" value="Lambda_DNA-bd_dom_sf"/>
</dbReference>
<dbReference type="Gene3D" id="1.10.260.40">
    <property type="entry name" value="lambda repressor-like DNA-binding domains"/>
    <property type="match status" value="1"/>
</dbReference>
<dbReference type="GO" id="GO:0003677">
    <property type="term" value="F:DNA binding"/>
    <property type="evidence" value="ECO:0007669"/>
    <property type="project" value="InterPro"/>
</dbReference>
<keyword evidence="3" id="KW-1185">Reference proteome</keyword>
<evidence type="ECO:0000313" key="2">
    <source>
        <dbReference type="EMBL" id="OPA80308.1"/>
    </source>
</evidence>
<dbReference type="RefSeq" id="WP_078497656.1">
    <property type="nucleotide sequence ID" value="NZ_MSZX01000002.1"/>
</dbReference>
<feature type="domain" description="HTH cro/C1-type" evidence="1">
    <location>
        <begin position="15"/>
        <end position="64"/>
    </location>
</feature>
<dbReference type="PROSITE" id="PS50943">
    <property type="entry name" value="HTH_CROC1"/>
    <property type="match status" value="1"/>
</dbReference>
<evidence type="ECO:0000259" key="1">
    <source>
        <dbReference type="PROSITE" id="PS50943"/>
    </source>
</evidence>
<gene>
    <name evidence="2" type="ORF">BVG16_06120</name>
</gene>
<organism evidence="2 3">
    <name type="scientific">Paenibacillus selenitireducens</name>
    <dbReference type="NCBI Taxonomy" id="1324314"/>
    <lineage>
        <taxon>Bacteria</taxon>
        <taxon>Bacillati</taxon>
        <taxon>Bacillota</taxon>
        <taxon>Bacilli</taxon>
        <taxon>Bacillales</taxon>
        <taxon>Paenibacillaceae</taxon>
        <taxon>Paenibacillus</taxon>
    </lineage>
</organism>
<dbReference type="EMBL" id="MSZX01000002">
    <property type="protein sequence ID" value="OPA80308.1"/>
    <property type="molecule type" value="Genomic_DNA"/>
</dbReference>
<name>A0A1T2XKF7_9BACL</name>
<accession>A0A1T2XKF7</accession>
<dbReference type="SMART" id="SM00530">
    <property type="entry name" value="HTH_XRE"/>
    <property type="match status" value="1"/>
</dbReference>